<dbReference type="AlphaFoldDB" id="A0AAQ3REK8"/>
<dbReference type="SUPFAM" id="SSF56672">
    <property type="entry name" value="DNA/RNA polymerases"/>
    <property type="match status" value="1"/>
</dbReference>
<keyword evidence="4" id="KW-1185">Reference proteome</keyword>
<dbReference type="Pfam" id="PF17919">
    <property type="entry name" value="RT_RNaseH_2"/>
    <property type="match status" value="1"/>
</dbReference>
<evidence type="ECO:0000259" key="2">
    <source>
        <dbReference type="Pfam" id="PF17919"/>
    </source>
</evidence>
<evidence type="ECO:0000313" key="3">
    <source>
        <dbReference type="EMBL" id="WVY89922.1"/>
    </source>
</evidence>
<gene>
    <name evidence="3" type="ORF">V8G54_035436</name>
</gene>
<sequence length="208" mass="23781">MNEIFKAYLRKFVLVFFYDILVFSATWEDHLYHLELVLKTLQQQQLFARLSKCSFGVREIDYLGHTLSGTGVAMENDKLEAVKKWPIPTTVKQLRGFLGFSGYYRRFVKGYATIAAPLTDLLKKDSFQCSPNASLAFDKLKDALTSAPVLAIPNFSEPFVLETNASGSKLELFLANLNIQLLTFQRNFLLECRNNLCISENFMSSQRH</sequence>
<dbReference type="FunFam" id="3.30.70.270:FF:000020">
    <property type="entry name" value="Transposon Tf2-6 polyprotein-like Protein"/>
    <property type="match status" value="1"/>
</dbReference>
<protein>
    <recommendedName>
        <fullName evidence="5">Reverse transcriptase domain-containing protein</fullName>
    </recommendedName>
</protein>
<name>A0AAQ3REK8_VIGMU</name>
<evidence type="ECO:0008006" key="5">
    <source>
        <dbReference type="Google" id="ProtNLM"/>
    </source>
</evidence>
<dbReference type="EMBL" id="CP144690">
    <property type="protein sequence ID" value="WVY89922.1"/>
    <property type="molecule type" value="Genomic_DNA"/>
</dbReference>
<evidence type="ECO:0000313" key="4">
    <source>
        <dbReference type="Proteomes" id="UP001374535"/>
    </source>
</evidence>
<evidence type="ECO:0000259" key="1">
    <source>
        <dbReference type="Pfam" id="PF00078"/>
    </source>
</evidence>
<dbReference type="Gene3D" id="3.30.70.270">
    <property type="match status" value="2"/>
</dbReference>
<feature type="domain" description="Reverse transcriptase/retrotransposon-derived protein RNase H-like" evidence="2">
    <location>
        <begin position="133"/>
        <end position="174"/>
    </location>
</feature>
<dbReference type="InterPro" id="IPR043502">
    <property type="entry name" value="DNA/RNA_pol_sf"/>
</dbReference>
<dbReference type="Proteomes" id="UP001374535">
    <property type="component" value="Chromosome 11"/>
</dbReference>
<reference evidence="3 4" key="1">
    <citation type="journal article" date="2023" name="Life. Sci Alliance">
        <title>Evolutionary insights into 3D genome organization and epigenetic landscape of Vigna mungo.</title>
        <authorList>
            <person name="Junaid A."/>
            <person name="Singh B."/>
            <person name="Bhatia S."/>
        </authorList>
    </citation>
    <scope>NUCLEOTIDE SEQUENCE [LARGE SCALE GENOMIC DNA]</scope>
    <source>
        <strain evidence="3">Urdbean</strain>
    </source>
</reference>
<dbReference type="PANTHER" id="PTHR33064">
    <property type="entry name" value="POL PROTEIN"/>
    <property type="match status" value="1"/>
</dbReference>
<dbReference type="InterPro" id="IPR000477">
    <property type="entry name" value="RT_dom"/>
</dbReference>
<accession>A0AAQ3REK8</accession>
<dbReference type="InterPro" id="IPR043128">
    <property type="entry name" value="Rev_trsase/Diguanyl_cyclase"/>
</dbReference>
<proteinExistence type="predicted"/>
<dbReference type="Pfam" id="PF00078">
    <property type="entry name" value="RVT_1"/>
    <property type="match status" value="1"/>
</dbReference>
<dbReference type="PANTHER" id="PTHR33064:SF37">
    <property type="entry name" value="RIBONUCLEASE H"/>
    <property type="match status" value="1"/>
</dbReference>
<dbReference type="InterPro" id="IPR051320">
    <property type="entry name" value="Viral_Replic_Matur_Polypro"/>
</dbReference>
<organism evidence="3 4">
    <name type="scientific">Vigna mungo</name>
    <name type="common">Black gram</name>
    <name type="synonym">Phaseolus mungo</name>
    <dbReference type="NCBI Taxonomy" id="3915"/>
    <lineage>
        <taxon>Eukaryota</taxon>
        <taxon>Viridiplantae</taxon>
        <taxon>Streptophyta</taxon>
        <taxon>Embryophyta</taxon>
        <taxon>Tracheophyta</taxon>
        <taxon>Spermatophyta</taxon>
        <taxon>Magnoliopsida</taxon>
        <taxon>eudicotyledons</taxon>
        <taxon>Gunneridae</taxon>
        <taxon>Pentapetalae</taxon>
        <taxon>rosids</taxon>
        <taxon>fabids</taxon>
        <taxon>Fabales</taxon>
        <taxon>Fabaceae</taxon>
        <taxon>Papilionoideae</taxon>
        <taxon>50 kb inversion clade</taxon>
        <taxon>NPAAA clade</taxon>
        <taxon>indigoferoid/millettioid clade</taxon>
        <taxon>Phaseoleae</taxon>
        <taxon>Vigna</taxon>
    </lineage>
</organism>
<feature type="domain" description="Reverse transcriptase" evidence="1">
    <location>
        <begin position="1"/>
        <end position="67"/>
    </location>
</feature>
<dbReference type="InterPro" id="IPR041577">
    <property type="entry name" value="RT_RNaseH_2"/>
</dbReference>